<protein>
    <recommendedName>
        <fullName evidence="5">Transposase</fullName>
    </recommendedName>
</protein>
<organism evidence="2 4">
    <name type="scientific">Oceanispirochaeta crateris</name>
    <dbReference type="NCBI Taxonomy" id="2518645"/>
    <lineage>
        <taxon>Bacteria</taxon>
        <taxon>Pseudomonadati</taxon>
        <taxon>Spirochaetota</taxon>
        <taxon>Spirochaetia</taxon>
        <taxon>Spirochaetales</taxon>
        <taxon>Spirochaetaceae</taxon>
        <taxon>Oceanispirochaeta</taxon>
    </lineage>
</organism>
<dbReference type="AlphaFoldDB" id="A0A5C1QJY3"/>
<dbReference type="GO" id="GO:0006313">
    <property type="term" value="P:DNA transposition"/>
    <property type="evidence" value="ECO:0007669"/>
    <property type="project" value="InterPro"/>
</dbReference>
<dbReference type="EMBL" id="CP036150">
    <property type="protein sequence ID" value="QEN07310.1"/>
    <property type="molecule type" value="Genomic_DNA"/>
</dbReference>
<feature type="coiled-coil region" evidence="1">
    <location>
        <begin position="67"/>
        <end position="101"/>
    </location>
</feature>
<dbReference type="RefSeq" id="WP_149485391.1">
    <property type="nucleotide sequence ID" value="NZ_CP036150.1"/>
</dbReference>
<gene>
    <name evidence="2" type="ORF">EXM22_04645</name>
    <name evidence="3" type="ORF">EXM22_13595</name>
</gene>
<dbReference type="Pfam" id="PF01527">
    <property type="entry name" value="HTH_Tnp_1"/>
    <property type="match status" value="1"/>
</dbReference>
<evidence type="ECO:0000313" key="4">
    <source>
        <dbReference type="Proteomes" id="UP000324209"/>
    </source>
</evidence>
<sequence>MTSQKRRKHDSAEKVKIALEAIKEDLSINEIASKYKLHPGQVRQWKKEFLDNAESAFKNDKDEKKHLIDLETEKNDLENLIGQQTIEINFLKKNLKRLNKE</sequence>
<reference evidence="2 4" key="1">
    <citation type="submission" date="2019-02" db="EMBL/GenBank/DDBJ databases">
        <title>Complete Genome Sequence and Methylome Analysis of free living Spirochaetas.</title>
        <authorList>
            <person name="Fomenkov A."/>
            <person name="Dubinina G."/>
            <person name="Leshcheva N."/>
            <person name="Mikheeva N."/>
            <person name="Grabovich M."/>
            <person name="Vincze T."/>
            <person name="Roberts R.J."/>
        </authorList>
    </citation>
    <scope>NUCLEOTIDE SEQUENCE [LARGE SCALE GENOMIC DNA]</scope>
    <source>
        <strain evidence="2 4">K2</strain>
    </source>
</reference>
<keyword evidence="1" id="KW-0175">Coiled coil</keyword>
<evidence type="ECO:0008006" key="5">
    <source>
        <dbReference type="Google" id="ProtNLM"/>
    </source>
</evidence>
<dbReference type="SUPFAM" id="SSF48295">
    <property type="entry name" value="TrpR-like"/>
    <property type="match status" value="1"/>
</dbReference>
<evidence type="ECO:0000313" key="2">
    <source>
        <dbReference type="EMBL" id="QEN07310.1"/>
    </source>
</evidence>
<proteinExistence type="predicted"/>
<dbReference type="GO" id="GO:0004803">
    <property type="term" value="F:transposase activity"/>
    <property type="evidence" value="ECO:0007669"/>
    <property type="project" value="InterPro"/>
</dbReference>
<dbReference type="InterPro" id="IPR002514">
    <property type="entry name" value="Transposase_8"/>
</dbReference>
<dbReference type="EMBL" id="CP036150">
    <property type="protein sequence ID" value="QEN08977.1"/>
    <property type="molecule type" value="Genomic_DNA"/>
</dbReference>
<dbReference type="GO" id="GO:0043565">
    <property type="term" value="F:sequence-specific DNA binding"/>
    <property type="evidence" value="ECO:0007669"/>
    <property type="project" value="InterPro"/>
</dbReference>
<evidence type="ECO:0000313" key="3">
    <source>
        <dbReference type="EMBL" id="QEN08977.1"/>
    </source>
</evidence>
<accession>A0A5C1QJY3</accession>
<dbReference type="Proteomes" id="UP000324209">
    <property type="component" value="Chromosome"/>
</dbReference>
<name>A0A5C1QJY3_9SPIO</name>
<keyword evidence="4" id="KW-1185">Reference proteome</keyword>
<dbReference type="KEGG" id="ock:EXM22_13595"/>
<dbReference type="Gene3D" id="1.10.10.10">
    <property type="entry name" value="Winged helix-like DNA-binding domain superfamily/Winged helix DNA-binding domain"/>
    <property type="match status" value="1"/>
</dbReference>
<dbReference type="OrthoDB" id="291972at2"/>
<evidence type="ECO:0000256" key="1">
    <source>
        <dbReference type="SAM" id="Coils"/>
    </source>
</evidence>
<dbReference type="KEGG" id="ock:EXM22_04645"/>
<dbReference type="InterPro" id="IPR036388">
    <property type="entry name" value="WH-like_DNA-bd_sf"/>
</dbReference>
<dbReference type="InterPro" id="IPR010921">
    <property type="entry name" value="Trp_repressor/repl_initiator"/>
</dbReference>